<evidence type="ECO:0000313" key="1">
    <source>
        <dbReference type="EMBL" id="SJX65296.1"/>
    </source>
</evidence>
<name>A0A2N8UK39_9BASI</name>
<dbReference type="EMBL" id="LT795069">
    <property type="protein sequence ID" value="SJX65296.1"/>
    <property type="molecule type" value="Genomic_DNA"/>
</dbReference>
<gene>
    <name evidence="1" type="ORF">SRS1_16119</name>
</gene>
<protein>
    <recommendedName>
        <fullName evidence="3">Arrestin-like N-terminal domain-containing protein</fullName>
    </recommendedName>
</protein>
<sequence length="407" mass="43612">MPPAIKLAVTLPSPVLVLPGSSHLYKQHMFDAPLSYDATSFDDGSSPAVASSSLIASHTILRALITLTVPSDQQAEHVLTALTANLKAYQSLAHNNGAFQQSHPVDLRVSVPLPSHPLSLNNKQRSPVLIICPPSVQLPDARLRYKLSVRAKTVPAIYSHSKLASLMRVTTLTDSVDLTVVQAVEPEATHSYHSNIKHVSIERLGAVCISTTPPSPCIIGASTTVHLSLPDAPARASSIASVELHLTQHSSIRWRPNPACKISKVEHKPRLVLPLPAVARPRQRIQTPASSARAHLQEPKTTTATDSYQAGFHIPLCTDLQASTLSGTSTAIHTSHHLGLVIHFFDPSNQPRSFESCWPITLAHSEATSQDPSDHLPTYAAADPLRLSNADAPTSASASALVRPIPV</sequence>
<evidence type="ECO:0000313" key="2">
    <source>
        <dbReference type="Proteomes" id="UP000239563"/>
    </source>
</evidence>
<proteinExistence type="predicted"/>
<dbReference type="Proteomes" id="UP000239563">
    <property type="component" value="Chromosome XVI"/>
</dbReference>
<reference evidence="1 2" key="1">
    <citation type="submission" date="2017-02" db="EMBL/GenBank/DDBJ databases">
        <authorList>
            <person name="Peterson S.W."/>
        </authorList>
    </citation>
    <scope>NUCLEOTIDE SEQUENCE [LARGE SCALE GENOMIC DNA]</scope>
    <source>
        <strain evidence="1 2">SRS1_H2-8</strain>
    </source>
</reference>
<evidence type="ECO:0008006" key="3">
    <source>
        <dbReference type="Google" id="ProtNLM"/>
    </source>
</evidence>
<accession>A0A2N8UK39</accession>
<organism evidence="1 2">
    <name type="scientific">Sporisorium reilianum f. sp. reilianum</name>
    <dbReference type="NCBI Taxonomy" id="72559"/>
    <lineage>
        <taxon>Eukaryota</taxon>
        <taxon>Fungi</taxon>
        <taxon>Dikarya</taxon>
        <taxon>Basidiomycota</taxon>
        <taxon>Ustilaginomycotina</taxon>
        <taxon>Ustilaginomycetes</taxon>
        <taxon>Ustilaginales</taxon>
        <taxon>Ustilaginaceae</taxon>
        <taxon>Sporisorium</taxon>
    </lineage>
</organism>
<dbReference type="AlphaFoldDB" id="A0A2N8UK39"/>